<keyword evidence="5" id="KW-1133">Transmembrane helix</keyword>
<dbReference type="EMBL" id="CADCXU010034104">
    <property type="protein sequence ID" value="CAB0019579.1"/>
    <property type="molecule type" value="Genomic_DNA"/>
</dbReference>
<feature type="transmembrane region" description="Helical" evidence="5">
    <location>
        <begin position="464"/>
        <end position="486"/>
    </location>
</feature>
<evidence type="ECO:0000256" key="5">
    <source>
        <dbReference type="RuleBase" id="RU362059"/>
    </source>
</evidence>
<keyword evidence="5" id="KW-0812">Transmembrane</keyword>
<dbReference type="InterPro" id="IPR050271">
    <property type="entry name" value="UDP-glycosyltransferase"/>
</dbReference>
<comment type="subcellular location">
    <subcellularLocation>
        <location evidence="5">Membrane</location>
        <topology evidence="5">Single-pass membrane protein</topology>
    </subcellularLocation>
</comment>
<dbReference type="Pfam" id="PF00201">
    <property type="entry name" value="UDPGT"/>
    <property type="match status" value="1"/>
</dbReference>
<dbReference type="CDD" id="cd03784">
    <property type="entry name" value="GT1_Gtf-like"/>
    <property type="match status" value="1"/>
</dbReference>
<accession>A0A6H5HP35</accession>
<dbReference type="Gene3D" id="3.40.50.2000">
    <property type="entry name" value="Glycogen Phosphorylase B"/>
    <property type="match status" value="1"/>
</dbReference>
<dbReference type="GO" id="GO:0015020">
    <property type="term" value="F:glucuronosyltransferase activity"/>
    <property type="evidence" value="ECO:0007669"/>
    <property type="project" value="UniProtKB-EC"/>
</dbReference>
<evidence type="ECO:0000313" key="6">
    <source>
        <dbReference type="EMBL" id="CAB0019579.1"/>
    </source>
</evidence>
<comment type="catalytic activity">
    <reaction evidence="5">
        <text>glucuronate acceptor + UDP-alpha-D-glucuronate = acceptor beta-D-glucuronoside + UDP + H(+)</text>
        <dbReference type="Rhea" id="RHEA:21032"/>
        <dbReference type="ChEBI" id="CHEBI:15378"/>
        <dbReference type="ChEBI" id="CHEBI:58052"/>
        <dbReference type="ChEBI" id="CHEBI:58223"/>
        <dbReference type="ChEBI" id="CHEBI:132367"/>
        <dbReference type="ChEBI" id="CHEBI:132368"/>
        <dbReference type="EC" id="2.4.1.17"/>
    </reaction>
</comment>
<gene>
    <name evidence="6" type="ORF">NTEN_LOCUS23291</name>
</gene>
<organism evidence="6 7">
    <name type="scientific">Nesidiocoris tenuis</name>
    <dbReference type="NCBI Taxonomy" id="355587"/>
    <lineage>
        <taxon>Eukaryota</taxon>
        <taxon>Metazoa</taxon>
        <taxon>Ecdysozoa</taxon>
        <taxon>Arthropoda</taxon>
        <taxon>Hexapoda</taxon>
        <taxon>Insecta</taxon>
        <taxon>Pterygota</taxon>
        <taxon>Neoptera</taxon>
        <taxon>Paraneoptera</taxon>
        <taxon>Hemiptera</taxon>
        <taxon>Heteroptera</taxon>
        <taxon>Panheteroptera</taxon>
        <taxon>Cimicomorpha</taxon>
        <taxon>Miridae</taxon>
        <taxon>Dicyphina</taxon>
        <taxon>Nesidiocoris</taxon>
    </lineage>
</organism>
<name>A0A6H5HP35_9HEMI</name>
<proteinExistence type="inferred from homology"/>
<dbReference type="GO" id="GO:0016020">
    <property type="term" value="C:membrane"/>
    <property type="evidence" value="ECO:0007669"/>
    <property type="project" value="UniProtKB-SubCell"/>
</dbReference>
<dbReference type="EC" id="2.4.1.17" evidence="5"/>
<feature type="transmembrane region" description="Helical" evidence="5">
    <location>
        <begin position="12"/>
        <end position="34"/>
    </location>
</feature>
<reference evidence="6 7" key="1">
    <citation type="submission" date="2020-02" db="EMBL/GenBank/DDBJ databases">
        <authorList>
            <person name="Ferguson B K."/>
        </authorList>
    </citation>
    <scope>NUCLEOTIDE SEQUENCE [LARGE SCALE GENOMIC DNA]</scope>
</reference>
<keyword evidence="3 4" id="KW-0808">Transferase</keyword>
<dbReference type="SUPFAM" id="SSF53756">
    <property type="entry name" value="UDP-Glycosyltransferase/glycogen phosphorylase"/>
    <property type="match status" value="1"/>
</dbReference>
<comment type="similarity">
    <text evidence="1 4">Belongs to the UDP-glycosyltransferase family.</text>
</comment>
<dbReference type="OrthoDB" id="5835829at2759"/>
<dbReference type="PROSITE" id="PS00375">
    <property type="entry name" value="UDPGT"/>
    <property type="match status" value="1"/>
</dbReference>
<keyword evidence="5" id="KW-0472">Membrane</keyword>
<protein>
    <recommendedName>
        <fullName evidence="5">UDP-glucuronosyltransferase</fullName>
        <ecNumber evidence="5">2.4.1.17</ecNumber>
    </recommendedName>
</protein>
<evidence type="ECO:0000256" key="3">
    <source>
        <dbReference type="ARBA" id="ARBA00022679"/>
    </source>
</evidence>
<dbReference type="PANTHER" id="PTHR48043:SF145">
    <property type="entry name" value="FI06409P-RELATED"/>
    <property type="match status" value="1"/>
</dbReference>
<comment type="caution">
    <text evidence="5">Lacks conserved residue(s) required for the propagation of feature annotation.</text>
</comment>
<evidence type="ECO:0000256" key="2">
    <source>
        <dbReference type="ARBA" id="ARBA00022676"/>
    </source>
</evidence>
<evidence type="ECO:0000256" key="1">
    <source>
        <dbReference type="ARBA" id="ARBA00009995"/>
    </source>
</evidence>
<dbReference type="InterPro" id="IPR035595">
    <property type="entry name" value="UDP_glycos_trans_CS"/>
</dbReference>
<dbReference type="PANTHER" id="PTHR48043">
    <property type="entry name" value="EG:EG0003.4 PROTEIN-RELATED"/>
    <property type="match status" value="1"/>
</dbReference>
<evidence type="ECO:0000313" key="7">
    <source>
        <dbReference type="Proteomes" id="UP000479000"/>
    </source>
</evidence>
<dbReference type="AlphaFoldDB" id="A0A6H5HP35"/>
<sequence length="511" mass="58447">MKNNFREHVSTLLLIIGIQTTLSAKILAFLPIPWRSHHFVYRSLIGGLAARGHQIDFYTPLPIENGPPNLNQIQVKDRLDDASGERSLTCFTLFSDATNFDRLQVYTELINSDKKYDLVITEYPLASEFSAYLSHKFKAINVAVMGYLDHPWTNEIAGLPDNPSYMISYQAKTNDRMSFGERLFNTYTLVSMIALCYWETMTRQQEFADTFLKYEGWEGRPKLTEAISDVDLILVNTHLSMGYAYPKAPHVKEIGGIHITTTPEPMSKELKRFMDEATHGVIYFSLGSVVDASEMLKDGKAQIMINVFKRLKHRVVWKTQPGLPEVNEKNILTSHWLPQQAILAHKNTKLFITHGGLQSMVETIAYGVPTVGMPVFFDQFKDVKLMTTVGMGLQLNYNNITEDSVYWTINEVLTNPSYRLKAAKQKALFHDRPMKPVDEAVYWIEYVLRHDKVLQPASARMPFYQLYLLDVLAFILLSSLLILYILKKIIRAVRLIFSEPSDGCPVKKKVE</sequence>
<keyword evidence="2 4" id="KW-0328">Glycosyltransferase</keyword>
<dbReference type="Proteomes" id="UP000479000">
    <property type="component" value="Unassembled WGS sequence"/>
</dbReference>
<dbReference type="FunFam" id="3.40.50.2000:FF:000021">
    <property type="entry name" value="UDP-glucuronosyltransferase"/>
    <property type="match status" value="1"/>
</dbReference>
<dbReference type="InterPro" id="IPR002213">
    <property type="entry name" value="UDP_glucos_trans"/>
</dbReference>
<keyword evidence="7" id="KW-1185">Reference proteome</keyword>
<evidence type="ECO:0000256" key="4">
    <source>
        <dbReference type="RuleBase" id="RU003718"/>
    </source>
</evidence>